<evidence type="ECO:0000313" key="3">
    <source>
        <dbReference type="Proteomes" id="UP000595437"/>
    </source>
</evidence>
<dbReference type="InterPro" id="IPR002698">
    <property type="entry name" value="FTHF_cligase"/>
</dbReference>
<dbReference type="EMBL" id="CP045891">
    <property type="protein sequence ID" value="QQP58120.1"/>
    <property type="molecule type" value="Genomic_DNA"/>
</dbReference>
<protein>
    <submittedName>
        <fullName evidence="2">Methenyltetrahydrofolate synthase domaincontaining proteinlike</fullName>
    </submittedName>
</protein>
<proteinExistence type="predicted"/>
<dbReference type="SUPFAM" id="SSF100950">
    <property type="entry name" value="NagB/RpiA/CoA transferase-like"/>
    <property type="match status" value="1"/>
</dbReference>
<dbReference type="OrthoDB" id="433414at2759"/>
<feature type="non-terminal residue" evidence="2">
    <location>
        <position position="1"/>
    </location>
</feature>
<dbReference type="InterPro" id="IPR037171">
    <property type="entry name" value="NagB/RpiA_transferase-like"/>
</dbReference>
<dbReference type="InterPro" id="IPR024185">
    <property type="entry name" value="FTHF_cligase-like_sf"/>
</dbReference>
<reference evidence="3" key="1">
    <citation type="submission" date="2021-01" db="EMBL/GenBank/DDBJ databases">
        <title>Caligus Genome Assembly.</title>
        <authorList>
            <person name="Gallardo-Escarate C."/>
        </authorList>
    </citation>
    <scope>NUCLEOTIDE SEQUENCE [LARGE SCALE GENOMIC DNA]</scope>
</reference>
<accession>A0A7T8KLQ5</accession>
<dbReference type="Proteomes" id="UP000595437">
    <property type="component" value="Chromosome 2"/>
</dbReference>
<dbReference type="PANTHER" id="PTHR13017:SF0">
    <property type="entry name" value="METHENYLTETRAHYDROFOLATE SYNTHASE DOMAIN-CONTAINING PROTEIN"/>
    <property type="match status" value="1"/>
</dbReference>
<organism evidence="2 3">
    <name type="scientific">Caligus rogercresseyi</name>
    <name type="common">Sea louse</name>
    <dbReference type="NCBI Taxonomy" id="217165"/>
    <lineage>
        <taxon>Eukaryota</taxon>
        <taxon>Metazoa</taxon>
        <taxon>Ecdysozoa</taxon>
        <taxon>Arthropoda</taxon>
        <taxon>Crustacea</taxon>
        <taxon>Multicrustacea</taxon>
        <taxon>Hexanauplia</taxon>
        <taxon>Copepoda</taxon>
        <taxon>Siphonostomatoida</taxon>
        <taxon>Caligidae</taxon>
        <taxon>Caligus</taxon>
    </lineage>
</organism>
<evidence type="ECO:0000313" key="2">
    <source>
        <dbReference type="EMBL" id="QQP58120.1"/>
    </source>
</evidence>
<dbReference type="GO" id="GO:0005737">
    <property type="term" value="C:cytoplasm"/>
    <property type="evidence" value="ECO:0007669"/>
    <property type="project" value="TreeGrafter"/>
</dbReference>
<dbReference type="AlphaFoldDB" id="A0A7T8KLQ5"/>
<dbReference type="Gene3D" id="3.40.50.10420">
    <property type="entry name" value="NagB/RpiA/CoA transferase-like"/>
    <property type="match status" value="1"/>
</dbReference>
<evidence type="ECO:0000256" key="1">
    <source>
        <dbReference type="SAM" id="MobiDB-lite"/>
    </source>
</evidence>
<keyword evidence="3" id="KW-1185">Reference proteome</keyword>
<sequence length="187" mass="20824">EPSWIKATGFEEGKALYSNVSDQGLDLYRIKSETSWGATQKSLVNFRSSPPLINMYVVDSLAVSTAGIRLDVGNGETDFEWGLLYELGAVNKDTVVVTLVSDFQLTDESCLSGWMKKSNDLPVDIIVTPSRVHQIDTKYEKPKEGILLTILSKDKLKKLPSNYCIGPKPSSPQNSHTKTFARERCYD</sequence>
<gene>
    <name evidence="2" type="ORF">FKW44_003335</name>
</gene>
<dbReference type="PANTHER" id="PTHR13017">
    <property type="entry name" value="5-FORMYLTETRAHYDROFOLATE CYCLO-LIGASE-RELATED"/>
    <property type="match status" value="1"/>
</dbReference>
<feature type="region of interest" description="Disordered" evidence="1">
    <location>
        <begin position="165"/>
        <end position="187"/>
    </location>
</feature>
<name>A0A7T8KLQ5_CALRO</name>